<accession>A0A5Y1YE93</accession>
<gene>
    <name evidence="2" type="ORF">CTQ69_25025</name>
</gene>
<feature type="chain" id="PRO_5024988152" evidence="1">
    <location>
        <begin position="27"/>
        <end position="135"/>
    </location>
</feature>
<dbReference type="Proteomes" id="UP000839735">
    <property type="component" value="Unassembled WGS sequence"/>
</dbReference>
<proteinExistence type="predicted"/>
<keyword evidence="1" id="KW-0732">Signal</keyword>
<evidence type="ECO:0000256" key="1">
    <source>
        <dbReference type="SAM" id="SignalP"/>
    </source>
</evidence>
<feature type="signal peptide" evidence="1">
    <location>
        <begin position="1"/>
        <end position="26"/>
    </location>
</feature>
<name>A0A5Y1YE93_SALDZ</name>
<protein>
    <submittedName>
        <fullName evidence="2">TIGR03751 family conjugal transfer lipoprotein</fullName>
    </submittedName>
</protein>
<dbReference type="InterPro" id="IPR022262">
    <property type="entry name" value="Lipoprot_put"/>
</dbReference>
<evidence type="ECO:0000313" key="2">
    <source>
        <dbReference type="EMBL" id="ECC3917161.1"/>
    </source>
</evidence>
<dbReference type="AlphaFoldDB" id="A0A5Y1YE93"/>
<dbReference type="EMBL" id="AAIBIC010000049">
    <property type="protein sequence ID" value="ECC3917161.1"/>
    <property type="molecule type" value="Genomic_DNA"/>
</dbReference>
<sequence length="135" mass="14883">MNIIRKTAPGASFLLLALIISGCSTSQETLLPVDENTTMMSIWSRHGGGRSLADARSQLRRPLTTITAQEQQGYTRTAANEVQSQFRHLPNPDMVMYVYPHLSGSQGVPVPGYSTVFPLYTQVRYALPGERTEAL</sequence>
<reference evidence="2" key="1">
    <citation type="submission" date="2018-08" db="EMBL/GenBank/DDBJ databases">
        <authorList>
            <person name="Ashton P.M."/>
            <person name="Dallman T."/>
            <person name="Nair S."/>
            <person name="De Pinna E."/>
            <person name="Peters T."/>
            <person name="Grant K."/>
        </authorList>
    </citation>
    <scope>NUCLEOTIDE SEQUENCE [LARGE SCALE GENOMIC DNA]</scope>
    <source>
        <strain evidence="2">294779</strain>
    </source>
</reference>
<dbReference type="NCBIfam" id="TIGR03751">
    <property type="entry name" value="conj_TIGR03751"/>
    <property type="match status" value="1"/>
</dbReference>
<comment type="caution">
    <text evidence="2">The sequence shown here is derived from an EMBL/GenBank/DDBJ whole genome shotgun (WGS) entry which is preliminary data.</text>
</comment>
<dbReference type="PROSITE" id="PS51257">
    <property type="entry name" value="PROKAR_LIPOPROTEIN"/>
    <property type="match status" value="1"/>
</dbReference>
<keyword evidence="2" id="KW-0449">Lipoprotein</keyword>
<organism evidence="2">
    <name type="scientific">Salmonella diarizonae</name>
    <dbReference type="NCBI Taxonomy" id="59204"/>
    <lineage>
        <taxon>Bacteria</taxon>
        <taxon>Pseudomonadati</taxon>
        <taxon>Pseudomonadota</taxon>
        <taxon>Gammaproteobacteria</taxon>
        <taxon>Enterobacterales</taxon>
        <taxon>Enterobacteriaceae</taxon>
        <taxon>Salmonella</taxon>
    </lineage>
</organism>